<keyword evidence="3" id="KW-1185">Reference proteome</keyword>
<evidence type="ECO:0000259" key="1">
    <source>
        <dbReference type="Pfam" id="PF13401"/>
    </source>
</evidence>
<gene>
    <name evidence="2" type="primary">tnsC</name>
    <name evidence="2" type="ORF">PAECIP111894_03759</name>
</gene>
<evidence type="ECO:0000313" key="2">
    <source>
        <dbReference type="EMBL" id="CAH1057601.1"/>
    </source>
</evidence>
<feature type="domain" description="ORC1/DEAH AAA+ ATPase" evidence="1">
    <location>
        <begin position="143"/>
        <end position="284"/>
    </location>
</feature>
<dbReference type="Proteomes" id="UP000838749">
    <property type="component" value="Unassembled WGS sequence"/>
</dbReference>
<dbReference type="SUPFAM" id="SSF52540">
    <property type="entry name" value="P-loop containing nucleoside triphosphate hydrolases"/>
    <property type="match status" value="1"/>
</dbReference>
<organism evidence="2 3">
    <name type="scientific">Paenibacillus pseudetheri</name>
    <dbReference type="NCBI Taxonomy" id="2897682"/>
    <lineage>
        <taxon>Bacteria</taxon>
        <taxon>Bacillati</taxon>
        <taxon>Bacillota</taxon>
        <taxon>Bacilli</taxon>
        <taxon>Bacillales</taxon>
        <taxon>Paenibacillaceae</taxon>
        <taxon>Paenibacillus</taxon>
    </lineage>
</organism>
<sequence length="365" mass="41413">MKKIDRKPVLMGTQVVAHYSEQLVPAYKGNPLIEAQPHIKSANEIVKVFAQYPEFHRSQSEWPAHIRMHCVYQLQHYLQPLPMHFDMETRFSVMIRQGYVSRNPTLPIFQRQFSMGINNLLEQGTDEKGYNMLGNRPSSNGFCIIGPSGIGKSTSVEKTLLSYPQVIFHQSIKGMGMLKQLNWIKLDCPSDGSIKSLCIDFFHTIDAILGEDYTSIHVRERSTAETLPVAMAQIAALHCVGVLVIDEIQNLNLSRTGGEERTLNFFTKLVNVLGIPVVLIGTGRATYLFESVFAQARRASGMGDMILDRLSKGKEWDLILDSIWQYQWTKNFAEKTEELSNLIYYESQGILDIVKNYLCMLSGRL</sequence>
<dbReference type="InterPro" id="IPR027417">
    <property type="entry name" value="P-loop_NTPase"/>
</dbReference>
<dbReference type="Gene3D" id="3.40.50.300">
    <property type="entry name" value="P-loop containing nucleotide triphosphate hydrolases"/>
    <property type="match status" value="1"/>
</dbReference>
<protein>
    <submittedName>
        <fullName evidence="2">Transposon Tn7 transposition protein TnsC</fullName>
    </submittedName>
</protein>
<proteinExistence type="predicted"/>
<name>A0ABN8FR30_9BACL</name>
<reference evidence="2" key="1">
    <citation type="submission" date="2021-12" db="EMBL/GenBank/DDBJ databases">
        <authorList>
            <person name="Criscuolo A."/>
        </authorList>
    </citation>
    <scope>NUCLEOTIDE SEQUENCE</scope>
    <source>
        <strain evidence="2">CIP111894</strain>
    </source>
</reference>
<dbReference type="EMBL" id="CAKMAB010000022">
    <property type="protein sequence ID" value="CAH1057601.1"/>
    <property type="molecule type" value="Genomic_DNA"/>
</dbReference>
<comment type="caution">
    <text evidence="2">The sequence shown here is derived from an EMBL/GenBank/DDBJ whole genome shotgun (WGS) entry which is preliminary data.</text>
</comment>
<accession>A0ABN8FR30</accession>
<dbReference type="Pfam" id="PF13401">
    <property type="entry name" value="AAA_22"/>
    <property type="match status" value="1"/>
</dbReference>
<evidence type="ECO:0000313" key="3">
    <source>
        <dbReference type="Proteomes" id="UP000838749"/>
    </source>
</evidence>
<dbReference type="RefSeq" id="WP_234537351.1">
    <property type="nucleotide sequence ID" value="NZ_CAKMAB010000022.1"/>
</dbReference>
<dbReference type="InterPro" id="IPR049945">
    <property type="entry name" value="AAA_22"/>
</dbReference>